<dbReference type="eggNOG" id="ENOG5030B57">
    <property type="taxonomic scope" value="Bacteria"/>
</dbReference>
<gene>
    <name evidence="1" type="ORF">L248_0714</name>
</gene>
<dbReference type="AlphaFoldDB" id="U4TT64"/>
<reference evidence="2" key="1">
    <citation type="journal article" date="2013" name="Genome Announc.">
        <title>Whole-Genome Sequencing of Lactobacillus shenzhenensis Strain LY-73T.</title>
        <authorList>
            <person name="Lin Z."/>
            <person name="Liu Z."/>
            <person name="Yang R."/>
            <person name="Zou Y."/>
            <person name="Wan D."/>
            <person name="Chen J."/>
            <person name="Guo M."/>
            <person name="Zhao J."/>
            <person name="Fang C."/>
            <person name="Yang R."/>
            <person name="Liu F."/>
        </authorList>
    </citation>
    <scope>NUCLEOTIDE SEQUENCE [LARGE SCALE GENOMIC DNA]</scope>
    <source>
        <strain evidence="2">LY-73</strain>
    </source>
</reference>
<evidence type="ECO:0000313" key="2">
    <source>
        <dbReference type="Proteomes" id="UP000030647"/>
    </source>
</evidence>
<proteinExistence type="predicted"/>
<dbReference type="EMBL" id="KI271594">
    <property type="protein sequence ID" value="ERL64657.1"/>
    <property type="molecule type" value="Genomic_DNA"/>
</dbReference>
<dbReference type="RefSeq" id="WP_022530046.1">
    <property type="nucleotide sequence ID" value="NZ_KI271594.1"/>
</dbReference>
<sequence length="162" mass="18273">MDRKDTVDVVNDATLREKRREAMARYRQRNPNLNQYVSLRSSARSFLRNNANYADTLELIFLATQRQAQLGETMDDDLLAAFQTFWQALQRVKGAPVTEDLTVRLAAAAQDAFQQAFVWRQLRGNLELVGEHLALTLAVADNTLTGVILTFRTDGGLDEEGL</sequence>
<dbReference type="HOGENOM" id="CLU_1633323_0_0_9"/>
<dbReference type="OrthoDB" id="2295366at2"/>
<name>U4TT64_9LACO</name>
<organism evidence="1 2">
    <name type="scientific">Schleiferilactobacillus shenzhenensis LY-73</name>
    <dbReference type="NCBI Taxonomy" id="1231336"/>
    <lineage>
        <taxon>Bacteria</taxon>
        <taxon>Bacillati</taxon>
        <taxon>Bacillota</taxon>
        <taxon>Bacilli</taxon>
        <taxon>Lactobacillales</taxon>
        <taxon>Lactobacillaceae</taxon>
        <taxon>Schleiferilactobacillus</taxon>
    </lineage>
</organism>
<keyword evidence="2" id="KW-1185">Reference proteome</keyword>
<accession>U4TT64</accession>
<protein>
    <submittedName>
        <fullName evidence="1">Uncharacterized protein</fullName>
    </submittedName>
</protein>
<dbReference type="STRING" id="1231336.L248_0714"/>
<evidence type="ECO:0000313" key="1">
    <source>
        <dbReference type="EMBL" id="ERL64657.1"/>
    </source>
</evidence>
<dbReference type="Proteomes" id="UP000030647">
    <property type="component" value="Unassembled WGS sequence"/>
</dbReference>